<evidence type="ECO:0000256" key="3">
    <source>
        <dbReference type="ARBA" id="ARBA00022771"/>
    </source>
</evidence>
<dbReference type="InParanoid" id="A0A6P8IID4"/>
<organism evidence="7 8">
    <name type="scientific">Actinia tenebrosa</name>
    <name type="common">Australian red waratah sea anemone</name>
    <dbReference type="NCBI Taxonomy" id="6105"/>
    <lineage>
        <taxon>Eukaryota</taxon>
        <taxon>Metazoa</taxon>
        <taxon>Cnidaria</taxon>
        <taxon>Anthozoa</taxon>
        <taxon>Hexacorallia</taxon>
        <taxon>Actiniaria</taxon>
        <taxon>Actiniidae</taxon>
        <taxon>Actinia</taxon>
    </lineage>
</organism>
<dbReference type="GO" id="GO:0008270">
    <property type="term" value="F:zinc ion binding"/>
    <property type="evidence" value="ECO:0007669"/>
    <property type="project" value="UniProtKB-KW"/>
</dbReference>
<dbReference type="KEGG" id="aten:116301499"/>
<evidence type="ECO:0000256" key="4">
    <source>
        <dbReference type="ARBA" id="ARBA00022833"/>
    </source>
</evidence>
<evidence type="ECO:0000313" key="7">
    <source>
        <dbReference type="Proteomes" id="UP000515163"/>
    </source>
</evidence>
<dbReference type="GO" id="GO:0004842">
    <property type="term" value="F:ubiquitin-protein transferase activity"/>
    <property type="evidence" value="ECO:0007669"/>
    <property type="project" value="TreeGrafter"/>
</dbReference>
<keyword evidence="7" id="KW-1185">Reference proteome</keyword>
<dbReference type="PROSITE" id="PS50089">
    <property type="entry name" value="ZF_RING_2"/>
    <property type="match status" value="1"/>
</dbReference>
<dbReference type="InterPro" id="IPR047126">
    <property type="entry name" value="RNF141-like"/>
</dbReference>
<name>A0A6P8IID4_ACTTE</name>
<dbReference type="Pfam" id="PF13639">
    <property type="entry name" value="zf-RING_2"/>
    <property type="match status" value="1"/>
</dbReference>
<dbReference type="CDD" id="cd16545">
    <property type="entry name" value="RING-HC_RNF141"/>
    <property type="match status" value="1"/>
</dbReference>
<dbReference type="AlphaFoldDB" id="A0A6P8IID4"/>
<dbReference type="OrthoDB" id="1630758at2759"/>
<keyword evidence="2" id="KW-0479">Metal-binding</keyword>
<keyword evidence="4" id="KW-0862">Zinc</keyword>
<evidence type="ECO:0000256" key="2">
    <source>
        <dbReference type="ARBA" id="ARBA00022723"/>
    </source>
</evidence>
<evidence type="ECO:0000313" key="8">
    <source>
        <dbReference type="RefSeq" id="XP_031566430.1"/>
    </source>
</evidence>
<dbReference type="Gene3D" id="3.30.40.10">
    <property type="entry name" value="Zinc/RING finger domain, C3HC4 (zinc finger)"/>
    <property type="match status" value="1"/>
</dbReference>
<proteinExistence type="predicted"/>
<dbReference type="GeneID" id="116301499"/>
<sequence>MGQQYSFATKILQDHALVLRDLAVLSHVGLLDTVKHINKVLQNFSDDSIHQILFTVKELSDHNYLWKATVRIYCFKIEKASGIIKTRKVLDLHQFCKVYRDVLKQVRCTKSLDEDEQWEEVDKNGETYQRIDLQHAREALTASMIITRVDEAMAEESDLEECCICMERKPEVILSCVHSFCKNCIDTWSVSHGTCPICRDEVNNKDSWEIPDAPSKGEIANYVMGLAEGAGEHT</sequence>
<feature type="domain" description="RING-type" evidence="6">
    <location>
        <begin position="162"/>
        <end position="199"/>
    </location>
</feature>
<dbReference type="FunCoup" id="A0A6P8IID4">
    <property type="interactions" value="723"/>
</dbReference>
<evidence type="ECO:0000259" key="6">
    <source>
        <dbReference type="PROSITE" id="PS50089"/>
    </source>
</evidence>
<dbReference type="PROSITE" id="PS00518">
    <property type="entry name" value="ZF_RING_1"/>
    <property type="match status" value="1"/>
</dbReference>
<evidence type="ECO:0000256" key="1">
    <source>
        <dbReference type="ARBA" id="ARBA00022017"/>
    </source>
</evidence>
<dbReference type="Proteomes" id="UP000515163">
    <property type="component" value="Unplaced"/>
</dbReference>
<dbReference type="PANTHER" id="PTHR12109:SF3">
    <property type="entry name" value="RING FINGER PROTEIN 141"/>
    <property type="match status" value="1"/>
</dbReference>
<accession>A0A6P8IID4</accession>
<protein>
    <recommendedName>
        <fullName evidence="1">RING finger protein 141</fullName>
    </recommendedName>
</protein>
<dbReference type="SMART" id="SM00184">
    <property type="entry name" value="RING"/>
    <property type="match status" value="1"/>
</dbReference>
<dbReference type="PANTHER" id="PTHR12109">
    <property type="entry name" value="RING FINGER PROTEIN 141-RELATED"/>
    <property type="match status" value="1"/>
</dbReference>
<dbReference type="RefSeq" id="XP_031566430.1">
    <property type="nucleotide sequence ID" value="XM_031710570.1"/>
</dbReference>
<dbReference type="SUPFAM" id="SSF57850">
    <property type="entry name" value="RING/U-box"/>
    <property type="match status" value="1"/>
</dbReference>
<dbReference type="InterPro" id="IPR043400">
    <property type="entry name" value="RING-HC_RNF141"/>
</dbReference>
<reference evidence="8" key="1">
    <citation type="submission" date="2025-08" db="UniProtKB">
        <authorList>
            <consortium name="RefSeq"/>
        </authorList>
    </citation>
    <scope>IDENTIFICATION</scope>
    <source>
        <tissue evidence="8">Tentacle</tissue>
    </source>
</reference>
<dbReference type="InterPro" id="IPR017907">
    <property type="entry name" value="Znf_RING_CS"/>
</dbReference>
<gene>
    <name evidence="8" type="primary">LOC116301499</name>
</gene>
<dbReference type="GO" id="GO:0051865">
    <property type="term" value="P:protein autoubiquitination"/>
    <property type="evidence" value="ECO:0007669"/>
    <property type="project" value="TreeGrafter"/>
</dbReference>
<evidence type="ECO:0000256" key="5">
    <source>
        <dbReference type="PROSITE-ProRule" id="PRU00175"/>
    </source>
</evidence>
<dbReference type="InterPro" id="IPR001841">
    <property type="entry name" value="Znf_RING"/>
</dbReference>
<keyword evidence="3 5" id="KW-0863">Zinc-finger</keyword>
<dbReference type="InterPro" id="IPR013083">
    <property type="entry name" value="Znf_RING/FYVE/PHD"/>
</dbReference>